<keyword evidence="5" id="KW-0560">Oxidoreductase</keyword>
<dbReference type="AlphaFoldDB" id="C2BGP6"/>
<keyword evidence="8" id="KW-1185">Reference proteome</keyword>
<name>C2BGP6_9FIRM</name>
<organism evidence="7 8">
    <name type="scientific">Anaerococcus lactolyticus ATCC 51172</name>
    <dbReference type="NCBI Taxonomy" id="525254"/>
    <lineage>
        <taxon>Bacteria</taxon>
        <taxon>Bacillati</taxon>
        <taxon>Bacillota</taxon>
        <taxon>Tissierellia</taxon>
        <taxon>Tissierellales</taxon>
        <taxon>Peptoniphilaceae</taxon>
        <taxon>Anaerococcus</taxon>
    </lineage>
</organism>
<dbReference type="CDD" id="cd20609">
    <property type="entry name" value="nitroreductase"/>
    <property type="match status" value="1"/>
</dbReference>
<feature type="domain" description="Nitroreductase" evidence="6">
    <location>
        <begin position="75"/>
        <end position="151"/>
    </location>
</feature>
<comment type="caution">
    <text evidence="7">The sequence shown here is derived from an EMBL/GenBank/DDBJ whole genome shotgun (WGS) entry which is preliminary data.</text>
</comment>
<evidence type="ECO:0000259" key="6">
    <source>
        <dbReference type="Pfam" id="PF00881"/>
    </source>
</evidence>
<evidence type="ECO:0000256" key="2">
    <source>
        <dbReference type="ARBA" id="ARBA00007118"/>
    </source>
</evidence>
<accession>C2BGP6</accession>
<comment type="cofactor">
    <cofactor evidence="1">
        <name>FMN</name>
        <dbReference type="ChEBI" id="CHEBI:58210"/>
    </cofactor>
</comment>
<dbReference type="Proteomes" id="UP000005984">
    <property type="component" value="Unassembled WGS sequence"/>
</dbReference>
<evidence type="ECO:0000256" key="4">
    <source>
        <dbReference type="ARBA" id="ARBA00022643"/>
    </source>
</evidence>
<dbReference type="STRING" id="525254.HMPREF0072_1516"/>
<dbReference type="GO" id="GO:0016491">
    <property type="term" value="F:oxidoreductase activity"/>
    <property type="evidence" value="ECO:0007669"/>
    <property type="project" value="UniProtKB-KW"/>
</dbReference>
<dbReference type="InterPro" id="IPR029479">
    <property type="entry name" value="Nitroreductase"/>
</dbReference>
<dbReference type="PANTHER" id="PTHR43673:SF2">
    <property type="entry name" value="NITROREDUCTASE"/>
    <property type="match status" value="1"/>
</dbReference>
<evidence type="ECO:0000313" key="7">
    <source>
        <dbReference type="EMBL" id="EEI85892.1"/>
    </source>
</evidence>
<dbReference type="EMBL" id="ABYO01000244">
    <property type="protein sequence ID" value="EEI85892.1"/>
    <property type="molecule type" value="Genomic_DNA"/>
</dbReference>
<proteinExistence type="inferred from homology"/>
<dbReference type="SUPFAM" id="SSF55469">
    <property type="entry name" value="FMN-dependent nitroreductase-like"/>
    <property type="match status" value="1"/>
</dbReference>
<feature type="domain" description="Nitroreductase" evidence="6">
    <location>
        <begin position="15"/>
        <end position="67"/>
    </location>
</feature>
<dbReference type="eggNOG" id="COG0778">
    <property type="taxonomic scope" value="Bacteria"/>
</dbReference>
<evidence type="ECO:0000256" key="5">
    <source>
        <dbReference type="ARBA" id="ARBA00023002"/>
    </source>
</evidence>
<dbReference type="PANTHER" id="PTHR43673">
    <property type="entry name" value="NAD(P)H NITROREDUCTASE YDGI-RELATED"/>
    <property type="match status" value="1"/>
</dbReference>
<evidence type="ECO:0000256" key="3">
    <source>
        <dbReference type="ARBA" id="ARBA00022630"/>
    </source>
</evidence>
<sequence>MIKGGVMDFIELAGERFSCKSYDGRKVPEDKLGLILEAARLAPTAKNLQNYLIYIAESEEALNKVDEVTPCRYGASTVLILTYDESKVFTYPGGKYDSGFEDTAIVASHIILAAQSVGVDSCWINNIDPDEVKKVFNLSDDEVVVCLIDLGFRAEGAGPLANHHKRRSVDEIGRYI</sequence>
<reference evidence="7 8" key="1">
    <citation type="submission" date="2008-10" db="EMBL/GenBank/DDBJ databases">
        <authorList>
            <person name="Qin X."/>
            <person name="Bachman B."/>
            <person name="Battles P."/>
            <person name="Bell A."/>
            <person name="Bess C."/>
            <person name="Bickham C."/>
            <person name="Chaboub L."/>
            <person name="Chen D."/>
            <person name="Coyle M."/>
            <person name="Deiros D.R."/>
            <person name="Dinh H."/>
            <person name="Forbes L."/>
            <person name="Fowler G."/>
            <person name="Francisco L."/>
            <person name="Fu Q."/>
            <person name="Gubbala S."/>
            <person name="Hale W."/>
            <person name="Han Y."/>
            <person name="Hemphill L."/>
            <person name="Highlander S.K."/>
            <person name="Hirani K."/>
            <person name="Hogues M."/>
            <person name="Jackson L."/>
            <person name="Jakkamsetti A."/>
            <person name="Javaid M."/>
            <person name="Jiang H."/>
            <person name="Korchina V."/>
            <person name="Kovar C."/>
            <person name="Lara F."/>
            <person name="Lee S."/>
            <person name="Mata R."/>
            <person name="Mathew T."/>
            <person name="Moen C."/>
            <person name="Morales K."/>
            <person name="Munidasa M."/>
            <person name="Nazareth L."/>
            <person name="Ngo R."/>
            <person name="Nguyen L."/>
            <person name="Okwuonu G."/>
            <person name="Ongeri F."/>
            <person name="Patil S."/>
            <person name="Petrosino J."/>
            <person name="Pham C."/>
            <person name="Pham P."/>
            <person name="Pu L.-L."/>
            <person name="Puazo M."/>
            <person name="Raj R."/>
            <person name="Reid J."/>
            <person name="Rouhana J."/>
            <person name="Saada N."/>
            <person name="Shang Y."/>
            <person name="Simmons D."/>
            <person name="Thornton R."/>
            <person name="Warren J."/>
            <person name="Weissenberger G."/>
            <person name="Zhang J."/>
            <person name="Zhang L."/>
            <person name="Zhou C."/>
            <person name="Zhu D."/>
            <person name="Muzny D."/>
            <person name="Worley K."/>
            <person name="Gibbs R."/>
        </authorList>
    </citation>
    <scope>NUCLEOTIDE SEQUENCE [LARGE SCALE GENOMIC DNA]</scope>
    <source>
        <strain evidence="7 8">ATCC 51172</strain>
    </source>
</reference>
<dbReference type="InterPro" id="IPR000415">
    <property type="entry name" value="Nitroreductase-like"/>
</dbReference>
<comment type="similarity">
    <text evidence="2">Belongs to the nitroreductase family.</text>
</comment>
<evidence type="ECO:0000256" key="1">
    <source>
        <dbReference type="ARBA" id="ARBA00001917"/>
    </source>
</evidence>
<dbReference type="Pfam" id="PF00881">
    <property type="entry name" value="Nitroreductase"/>
    <property type="match status" value="2"/>
</dbReference>
<keyword evidence="3" id="KW-0285">Flavoprotein</keyword>
<dbReference type="Gene3D" id="3.40.109.10">
    <property type="entry name" value="NADH Oxidase"/>
    <property type="match status" value="1"/>
</dbReference>
<protein>
    <submittedName>
        <fullName evidence="7">Nitroreductase family protein</fullName>
    </submittedName>
</protein>
<evidence type="ECO:0000313" key="8">
    <source>
        <dbReference type="Proteomes" id="UP000005984"/>
    </source>
</evidence>
<gene>
    <name evidence="7" type="ORF">HMPREF0072_1516</name>
</gene>
<dbReference type="HOGENOM" id="CLU_070764_7_1_9"/>
<keyword evidence="4" id="KW-0288">FMN</keyword>